<evidence type="ECO:0000256" key="1">
    <source>
        <dbReference type="ARBA" id="ARBA00022670"/>
    </source>
</evidence>
<proteinExistence type="predicted"/>
<dbReference type="InterPro" id="IPR036055">
    <property type="entry name" value="LDL_receptor-like_sf"/>
</dbReference>
<dbReference type="Gene3D" id="4.10.400.10">
    <property type="entry name" value="Low-density Lipoprotein Receptor"/>
    <property type="match status" value="1"/>
</dbReference>
<keyword evidence="6" id="KW-1015">Disulfide bond</keyword>
<dbReference type="Pfam" id="PF01400">
    <property type="entry name" value="Astacin"/>
    <property type="match status" value="1"/>
</dbReference>
<dbReference type="InterPro" id="IPR006026">
    <property type="entry name" value="Peptidase_Metallo"/>
</dbReference>
<accession>A0ABN7RVI3</accession>
<evidence type="ECO:0000313" key="10">
    <source>
        <dbReference type="EMBL" id="CAG5082981.1"/>
    </source>
</evidence>
<keyword evidence="4 7" id="KW-0862">Zinc</keyword>
<feature type="compositionally biased region" description="Polar residues" evidence="8">
    <location>
        <begin position="52"/>
        <end position="61"/>
    </location>
</feature>
<evidence type="ECO:0000256" key="4">
    <source>
        <dbReference type="ARBA" id="ARBA00022833"/>
    </source>
</evidence>
<dbReference type="PANTHER" id="PTHR10127">
    <property type="entry name" value="DISCOIDIN, CUB, EGF, LAMININ , AND ZINC METALLOPROTEASE DOMAIN CONTAINING"/>
    <property type="match status" value="1"/>
</dbReference>
<evidence type="ECO:0000256" key="8">
    <source>
        <dbReference type="SAM" id="MobiDB-lite"/>
    </source>
</evidence>
<dbReference type="PANTHER" id="PTHR10127:SF780">
    <property type="entry name" value="METALLOENDOPEPTIDASE"/>
    <property type="match status" value="1"/>
</dbReference>
<keyword evidence="3 7" id="KW-0378">Hydrolase</keyword>
<dbReference type="InterPro" id="IPR024079">
    <property type="entry name" value="MetalloPept_cat_dom_sf"/>
</dbReference>
<dbReference type="PRINTS" id="PR00480">
    <property type="entry name" value="ASTACIN"/>
</dbReference>
<dbReference type="EC" id="3.4.24.-" evidence="7"/>
<evidence type="ECO:0000256" key="2">
    <source>
        <dbReference type="ARBA" id="ARBA00022723"/>
    </source>
</evidence>
<evidence type="ECO:0000256" key="7">
    <source>
        <dbReference type="RuleBase" id="RU361183"/>
    </source>
</evidence>
<dbReference type="InterPro" id="IPR001506">
    <property type="entry name" value="Peptidase_M12A"/>
</dbReference>
<keyword evidence="1 7" id="KW-0645">Protease</keyword>
<dbReference type="SUPFAM" id="SSF55486">
    <property type="entry name" value="Metalloproteases ('zincins'), catalytic domain"/>
    <property type="match status" value="1"/>
</dbReference>
<dbReference type="CDD" id="cd00112">
    <property type="entry name" value="LDLa"/>
    <property type="match status" value="1"/>
</dbReference>
<keyword evidence="2 7" id="KW-0479">Metal-binding</keyword>
<keyword evidence="11" id="KW-1185">Reference proteome</keyword>
<comment type="cofactor">
    <cofactor evidence="7">
        <name>Zn(2+)</name>
        <dbReference type="ChEBI" id="CHEBI:29105"/>
    </cofactor>
    <text evidence="7">Binds 1 zinc ion per subunit.</text>
</comment>
<dbReference type="SMART" id="SM00192">
    <property type="entry name" value="LDLa"/>
    <property type="match status" value="1"/>
</dbReference>
<gene>
    <name evidence="10" type="ORF">OKIOD_LOCUS1807</name>
</gene>
<dbReference type="Gene3D" id="3.40.390.10">
    <property type="entry name" value="Collagenase (Catalytic Domain)"/>
    <property type="match status" value="1"/>
</dbReference>
<reference evidence="10 11" key="1">
    <citation type="submission" date="2021-04" db="EMBL/GenBank/DDBJ databases">
        <authorList>
            <person name="Bliznina A."/>
        </authorList>
    </citation>
    <scope>NUCLEOTIDE SEQUENCE [LARGE SCALE GENOMIC DNA]</scope>
</reference>
<evidence type="ECO:0000256" key="3">
    <source>
        <dbReference type="ARBA" id="ARBA00022801"/>
    </source>
</evidence>
<sequence>MPGVGPIGEPILAPPMPPLNYMDNDRIWTKEQALKAGVDMTKAKIHPEPFGHTSSGTQTRGAGNVARWPGNTDGVEGRPYLLIPYRFTNGAHTSIAGSQQYISDSFDMITADVGGCIRFVDDSTDQAHSHWIDIQDSATGGCVSYVGYLGGHPSFPNGQMLNLAPGQGPGTGGTCLASYVVNHEMLHALGFNHEQERADRDQHVTIHFDRIQEDKQHNFEKLTASEWFDMSSPYDGQSVMHYSAYSFQTAEADAADLPTITNLAGEPVQWPRVQRLSSTDVLQLAKMYEGFCGQPGGEFIKVRTCNSGAQYLESRACDGIADCADGSDEDAAFCDALCEPDTFYVTENGCNDSQDWTGTYAKMADGAYPKSLTISLVGGDASTGFDSGTFIRMDQADWCFDTPNIPSFKKVGAEKYIWPMPNGMWYMGSENCASFLNYYYSPSQNGGVANFWDIEVPVFNRWVGEWATSNNQRFKKGAEGWQNGNFILSIAADGAWSIADGSSSIPLGSNACVTGDHDGGIKISELASSGSSCAGTTTTTSTLAPTTSFTTTDVTTTSTTTTTTPSISTTTTMSWEQCEATCQPNCDAEFGVGEKNCSCNLFDNTCMVCEAGFVFDFMSNACICKSYTTIYKPNKYIIPQQIRHFKCKFQLIFYFILQENQ</sequence>
<evidence type="ECO:0000313" key="11">
    <source>
        <dbReference type="Proteomes" id="UP001158576"/>
    </source>
</evidence>
<dbReference type="EMBL" id="OU015568">
    <property type="protein sequence ID" value="CAG5082981.1"/>
    <property type="molecule type" value="Genomic_DNA"/>
</dbReference>
<evidence type="ECO:0000259" key="9">
    <source>
        <dbReference type="SMART" id="SM00235"/>
    </source>
</evidence>
<feature type="region of interest" description="Disordered" evidence="8">
    <location>
        <begin position="46"/>
        <end position="70"/>
    </location>
</feature>
<feature type="domain" description="Peptidase metallopeptidase" evidence="9">
    <location>
        <begin position="64"/>
        <end position="238"/>
    </location>
</feature>
<dbReference type="InterPro" id="IPR002172">
    <property type="entry name" value="LDrepeatLR_classA_rpt"/>
</dbReference>
<evidence type="ECO:0000256" key="6">
    <source>
        <dbReference type="ARBA" id="ARBA00023157"/>
    </source>
</evidence>
<dbReference type="Proteomes" id="UP001158576">
    <property type="component" value="Chromosome PAR"/>
</dbReference>
<dbReference type="SUPFAM" id="SSF57424">
    <property type="entry name" value="LDL receptor-like module"/>
    <property type="match status" value="1"/>
</dbReference>
<protein>
    <recommendedName>
        <fullName evidence="7">Metalloendopeptidase</fullName>
        <ecNumber evidence="7">3.4.24.-</ecNumber>
    </recommendedName>
</protein>
<organism evidence="10 11">
    <name type="scientific">Oikopleura dioica</name>
    <name type="common">Tunicate</name>
    <dbReference type="NCBI Taxonomy" id="34765"/>
    <lineage>
        <taxon>Eukaryota</taxon>
        <taxon>Metazoa</taxon>
        <taxon>Chordata</taxon>
        <taxon>Tunicata</taxon>
        <taxon>Appendicularia</taxon>
        <taxon>Copelata</taxon>
        <taxon>Oikopleuridae</taxon>
        <taxon>Oikopleura</taxon>
    </lineage>
</organism>
<evidence type="ECO:0000256" key="5">
    <source>
        <dbReference type="ARBA" id="ARBA00023049"/>
    </source>
</evidence>
<keyword evidence="5 7" id="KW-0482">Metalloprotease</keyword>
<dbReference type="SMART" id="SM00235">
    <property type="entry name" value="ZnMc"/>
    <property type="match status" value="1"/>
</dbReference>
<name>A0ABN7RVI3_OIKDI</name>